<dbReference type="Pfam" id="PF07690">
    <property type="entry name" value="MFS_1"/>
    <property type="match status" value="1"/>
</dbReference>
<comment type="caution">
    <text evidence="4">The sequence shown here is derived from an EMBL/GenBank/DDBJ whole genome shotgun (WGS) entry which is preliminary data.</text>
</comment>
<comment type="similarity">
    <text evidence="2">Belongs to the major facilitator superfamily. Monocarboxylate porter (TC 2.A.1.13) family.</text>
</comment>
<dbReference type="Gene3D" id="1.20.1250.20">
    <property type="entry name" value="MFS general substrate transporter like domains"/>
    <property type="match status" value="2"/>
</dbReference>
<feature type="transmembrane region" description="Helical" evidence="3">
    <location>
        <begin position="322"/>
        <end position="339"/>
    </location>
</feature>
<keyword evidence="3" id="KW-0812">Transmembrane</keyword>
<proteinExistence type="inferred from homology"/>
<sequence length="439" mass="46776">MLSRTVAVKKEVSTESFPVQDYKSLPPVDRGIEAWTCCISAFFIEFLFWGPQSSFGTFQSYYGANPPFNRSTGTDITLIGTAGLALEYAAGIVLMFAFQKRPQYFKLLMWLAGIVGASFTTKVWVLIICQGVLPGLAAALISFPVYIWMTQWFVERRGLASGIMIAGASLGGVCLPLILSSLLGRFGVPWTMRIWASITLVIGTLAIYFSNPRLPPVSDTPGAKLVFSLRSFMSIQFLSIALASCIQAAAYFPVTVFLPTQASKLGISNPNIVLSALNLASIPSRLAWGFASDRFSAITLLSISSASSGVLAFPLYGFGNGFGALLSFALLFGLLAGGYSSMWAQACCSITSKDSGQVTVLYSALFLARGTGCIVGPIVASVLYHPSTVREGINGSAYGLFGSGPLIILVGSLMIVSAPLSLLAHWGSSRGVKTSRQLE</sequence>
<dbReference type="EMBL" id="JADNRY010000446">
    <property type="protein sequence ID" value="KAF9052588.1"/>
    <property type="molecule type" value="Genomic_DNA"/>
</dbReference>
<evidence type="ECO:0000256" key="2">
    <source>
        <dbReference type="ARBA" id="ARBA00006727"/>
    </source>
</evidence>
<feature type="transmembrane region" description="Helical" evidence="3">
    <location>
        <begin position="131"/>
        <end position="149"/>
    </location>
</feature>
<dbReference type="PANTHER" id="PTHR11360">
    <property type="entry name" value="MONOCARBOXYLATE TRANSPORTER"/>
    <property type="match status" value="1"/>
</dbReference>
<feature type="transmembrane region" description="Helical" evidence="3">
    <location>
        <begin position="161"/>
        <end position="184"/>
    </location>
</feature>
<organism evidence="4 5">
    <name type="scientific">Rhodocollybia butyracea</name>
    <dbReference type="NCBI Taxonomy" id="206335"/>
    <lineage>
        <taxon>Eukaryota</taxon>
        <taxon>Fungi</taxon>
        <taxon>Dikarya</taxon>
        <taxon>Basidiomycota</taxon>
        <taxon>Agaricomycotina</taxon>
        <taxon>Agaricomycetes</taxon>
        <taxon>Agaricomycetidae</taxon>
        <taxon>Agaricales</taxon>
        <taxon>Marasmiineae</taxon>
        <taxon>Omphalotaceae</taxon>
        <taxon>Rhodocollybia</taxon>
    </lineage>
</organism>
<feature type="transmembrane region" description="Helical" evidence="3">
    <location>
        <begin position="298"/>
        <end position="316"/>
    </location>
</feature>
<feature type="transmembrane region" description="Helical" evidence="3">
    <location>
        <begin position="107"/>
        <end position="125"/>
    </location>
</feature>
<keyword evidence="5" id="KW-1185">Reference proteome</keyword>
<feature type="transmembrane region" description="Helical" evidence="3">
    <location>
        <begin position="190"/>
        <end position="210"/>
    </location>
</feature>
<accession>A0A9P5TWN2</accession>
<keyword evidence="3" id="KW-0472">Membrane</keyword>
<dbReference type="GO" id="GO:0022857">
    <property type="term" value="F:transmembrane transporter activity"/>
    <property type="evidence" value="ECO:0007669"/>
    <property type="project" value="InterPro"/>
</dbReference>
<evidence type="ECO:0000256" key="3">
    <source>
        <dbReference type="SAM" id="Phobius"/>
    </source>
</evidence>
<evidence type="ECO:0000313" key="5">
    <source>
        <dbReference type="Proteomes" id="UP000772434"/>
    </source>
</evidence>
<dbReference type="PANTHER" id="PTHR11360:SF287">
    <property type="entry name" value="MFS MONOCARBOXYLATE TRANSPORTER"/>
    <property type="match status" value="1"/>
</dbReference>
<dbReference type="InterPro" id="IPR011701">
    <property type="entry name" value="MFS"/>
</dbReference>
<comment type="subcellular location">
    <subcellularLocation>
        <location evidence="1">Membrane</location>
        <topology evidence="1">Multi-pass membrane protein</topology>
    </subcellularLocation>
</comment>
<dbReference type="OrthoDB" id="2213137at2759"/>
<protein>
    <submittedName>
        <fullName evidence="4">Major facilitator superfamily domain-containing protein</fullName>
    </submittedName>
</protein>
<evidence type="ECO:0000313" key="4">
    <source>
        <dbReference type="EMBL" id="KAF9052588.1"/>
    </source>
</evidence>
<evidence type="ECO:0000256" key="1">
    <source>
        <dbReference type="ARBA" id="ARBA00004141"/>
    </source>
</evidence>
<dbReference type="InterPro" id="IPR036259">
    <property type="entry name" value="MFS_trans_sf"/>
</dbReference>
<reference evidence="4" key="1">
    <citation type="submission" date="2020-11" db="EMBL/GenBank/DDBJ databases">
        <authorList>
            <consortium name="DOE Joint Genome Institute"/>
            <person name="Ahrendt S."/>
            <person name="Riley R."/>
            <person name="Andreopoulos W."/>
            <person name="Labutti K."/>
            <person name="Pangilinan J."/>
            <person name="Ruiz-Duenas F.J."/>
            <person name="Barrasa J.M."/>
            <person name="Sanchez-Garcia M."/>
            <person name="Camarero S."/>
            <person name="Miyauchi S."/>
            <person name="Serrano A."/>
            <person name="Linde D."/>
            <person name="Babiker R."/>
            <person name="Drula E."/>
            <person name="Ayuso-Fernandez I."/>
            <person name="Pacheco R."/>
            <person name="Padilla G."/>
            <person name="Ferreira P."/>
            <person name="Barriuso J."/>
            <person name="Kellner H."/>
            <person name="Castanera R."/>
            <person name="Alfaro M."/>
            <person name="Ramirez L."/>
            <person name="Pisabarro A.G."/>
            <person name="Kuo A."/>
            <person name="Tritt A."/>
            <person name="Lipzen A."/>
            <person name="He G."/>
            <person name="Yan M."/>
            <person name="Ng V."/>
            <person name="Cullen D."/>
            <person name="Martin F."/>
            <person name="Rosso M.-N."/>
            <person name="Henrissat B."/>
            <person name="Hibbett D."/>
            <person name="Martinez A.T."/>
            <person name="Grigoriev I.V."/>
        </authorList>
    </citation>
    <scope>NUCLEOTIDE SEQUENCE</scope>
    <source>
        <strain evidence="4">AH 40177</strain>
    </source>
</reference>
<dbReference type="GO" id="GO:0016020">
    <property type="term" value="C:membrane"/>
    <property type="evidence" value="ECO:0007669"/>
    <property type="project" value="UniProtKB-SubCell"/>
</dbReference>
<dbReference type="AlphaFoldDB" id="A0A9P5TWN2"/>
<feature type="transmembrane region" description="Helical" evidence="3">
    <location>
        <begin position="360"/>
        <end position="384"/>
    </location>
</feature>
<name>A0A9P5TWN2_9AGAR</name>
<keyword evidence="3" id="KW-1133">Transmembrane helix</keyword>
<dbReference type="SUPFAM" id="SSF103473">
    <property type="entry name" value="MFS general substrate transporter"/>
    <property type="match status" value="1"/>
</dbReference>
<gene>
    <name evidence="4" type="ORF">BDP27DRAFT_1433748</name>
</gene>
<dbReference type="InterPro" id="IPR050327">
    <property type="entry name" value="Proton-linked_MCT"/>
</dbReference>
<dbReference type="Proteomes" id="UP000772434">
    <property type="component" value="Unassembled WGS sequence"/>
</dbReference>
<feature type="transmembrane region" description="Helical" evidence="3">
    <location>
        <begin position="231"/>
        <end position="252"/>
    </location>
</feature>
<feature type="transmembrane region" description="Helical" evidence="3">
    <location>
        <begin position="404"/>
        <end position="426"/>
    </location>
</feature>
<feature type="transmembrane region" description="Helical" evidence="3">
    <location>
        <begin position="76"/>
        <end position="98"/>
    </location>
</feature>